<dbReference type="RefSeq" id="WP_176978470.1">
    <property type="nucleotide sequence ID" value="NZ_JABZEO010000048.1"/>
</dbReference>
<reference evidence="1 2" key="1">
    <citation type="submission" date="2020-06" db="EMBL/GenBank/DDBJ databases">
        <title>Whole-genome sequence of Allochromatium humboldtianum DSM 21881, type strain.</title>
        <authorList>
            <person name="Kyndt J.A."/>
            <person name="Meyer T.E."/>
        </authorList>
    </citation>
    <scope>NUCLEOTIDE SEQUENCE [LARGE SCALE GENOMIC DNA]</scope>
    <source>
        <strain evidence="1 2">DSM 21881</strain>
    </source>
</reference>
<evidence type="ECO:0000313" key="2">
    <source>
        <dbReference type="Proteomes" id="UP000592294"/>
    </source>
</evidence>
<gene>
    <name evidence="1" type="ORF">HW932_21360</name>
</gene>
<protein>
    <submittedName>
        <fullName evidence="1">Uncharacterized protein</fullName>
    </submittedName>
</protein>
<dbReference type="EMBL" id="JABZEO010000048">
    <property type="protein sequence ID" value="NVZ11795.1"/>
    <property type="molecule type" value="Genomic_DNA"/>
</dbReference>
<keyword evidence="2" id="KW-1185">Reference proteome</keyword>
<accession>A0A850RFH7</accession>
<dbReference type="Proteomes" id="UP000592294">
    <property type="component" value="Unassembled WGS sequence"/>
</dbReference>
<organism evidence="1 2">
    <name type="scientific">Allochromatium humboldtianum</name>
    <dbReference type="NCBI Taxonomy" id="504901"/>
    <lineage>
        <taxon>Bacteria</taxon>
        <taxon>Pseudomonadati</taxon>
        <taxon>Pseudomonadota</taxon>
        <taxon>Gammaproteobacteria</taxon>
        <taxon>Chromatiales</taxon>
        <taxon>Chromatiaceae</taxon>
        <taxon>Allochromatium</taxon>
    </lineage>
</organism>
<name>A0A850RFH7_9GAMM</name>
<evidence type="ECO:0000313" key="1">
    <source>
        <dbReference type="EMBL" id="NVZ11795.1"/>
    </source>
</evidence>
<sequence>MGAVAGMVVTENVAEYAMARGLYVLCQNGDRIEVRNPGGFNPAVW</sequence>
<proteinExistence type="predicted"/>
<dbReference type="AlphaFoldDB" id="A0A850RFH7"/>
<comment type="caution">
    <text evidence="1">The sequence shown here is derived from an EMBL/GenBank/DDBJ whole genome shotgun (WGS) entry which is preliminary data.</text>
</comment>